<dbReference type="Proteomes" id="UP000054078">
    <property type="component" value="Unassembled WGS sequence"/>
</dbReference>
<name>A0A117J4T3_TRASO</name>
<evidence type="ECO:0000313" key="4">
    <source>
        <dbReference type="EMBL" id="KUH59306.1"/>
    </source>
</evidence>
<keyword evidence="2" id="KW-0472">Membrane</keyword>
<gene>
    <name evidence="4" type="ORF">AUL39_02985</name>
</gene>
<feature type="transmembrane region" description="Helical" evidence="2">
    <location>
        <begin position="82"/>
        <end position="104"/>
    </location>
</feature>
<protein>
    <recommendedName>
        <fullName evidence="3">Zinc-ribbon domain-containing protein</fullName>
    </recommendedName>
</protein>
<keyword evidence="5" id="KW-1185">Reference proteome</keyword>
<dbReference type="STRING" id="1299998.AUL39_02985"/>
<accession>A0A117J4T3</accession>
<keyword evidence="2" id="KW-0812">Transmembrane</keyword>
<organism evidence="4 5">
    <name type="scientific">Tractidigestivibacter scatoligenes</name>
    <name type="common">Olsenella scatoligenes</name>
    <dbReference type="NCBI Taxonomy" id="1299998"/>
    <lineage>
        <taxon>Bacteria</taxon>
        <taxon>Bacillati</taxon>
        <taxon>Actinomycetota</taxon>
        <taxon>Coriobacteriia</taxon>
        <taxon>Coriobacteriales</taxon>
        <taxon>Atopobiaceae</taxon>
        <taxon>Tractidigestivibacter</taxon>
    </lineage>
</organism>
<dbReference type="InterPro" id="IPR026870">
    <property type="entry name" value="Zinc_ribbon_dom"/>
</dbReference>
<dbReference type="Pfam" id="PF13240">
    <property type="entry name" value="Zn_Ribbon_1"/>
    <property type="match status" value="1"/>
</dbReference>
<comment type="caution">
    <text evidence="4">The sequence shown here is derived from an EMBL/GenBank/DDBJ whole genome shotgun (WGS) entry which is preliminary data.</text>
</comment>
<dbReference type="RefSeq" id="WP_059053463.1">
    <property type="nucleotide sequence ID" value="NZ_LOJF01000001.1"/>
</dbReference>
<dbReference type="AlphaFoldDB" id="A0A117J4T3"/>
<feature type="region of interest" description="Disordered" evidence="1">
    <location>
        <begin position="25"/>
        <end position="62"/>
    </location>
</feature>
<evidence type="ECO:0000259" key="3">
    <source>
        <dbReference type="Pfam" id="PF13240"/>
    </source>
</evidence>
<dbReference type="OrthoDB" id="3196917at2"/>
<feature type="domain" description="Zinc-ribbon" evidence="3">
    <location>
        <begin position="2"/>
        <end position="24"/>
    </location>
</feature>
<proteinExistence type="predicted"/>
<feature type="compositionally biased region" description="Polar residues" evidence="1">
    <location>
        <begin position="25"/>
        <end position="56"/>
    </location>
</feature>
<evidence type="ECO:0000256" key="2">
    <source>
        <dbReference type="SAM" id="Phobius"/>
    </source>
</evidence>
<dbReference type="EMBL" id="LOJF01000001">
    <property type="protein sequence ID" value="KUH59306.1"/>
    <property type="molecule type" value="Genomic_DNA"/>
</dbReference>
<evidence type="ECO:0000256" key="1">
    <source>
        <dbReference type="SAM" id="MobiDB-lite"/>
    </source>
</evidence>
<evidence type="ECO:0000313" key="5">
    <source>
        <dbReference type="Proteomes" id="UP000054078"/>
    </source>
</evidence>
<sequence length="315" mass="32456">MFCPKCGTKNVDGAKFCQKCGQPLTQSSATGTQPIPSTNPAPQVNGQMPNAGSFGTSPAVPPYTPATGASTMGTAAKPKSKVPMFAIIGAIAVAAVLLVVFLVLPAIGSSNGMLGKVMSGDSTALSSATKANVADEPVYFSNQDAAKLVQEKVNSGSGSYGSGLSLTDDDVKTLDGQWALVNISSSDNITEQSTGCVAYVTVIKKTDFKAKDLADCMSKAGLSSDHVVSASANSELASNVLSSYNLRPMASQAQGMCLAAGENKNYFAVAASFTFSNYTEVVIFSATPDFVSGTGSNMSNFKSAYQQLVSDIYVK</sequence>
<reference evidence="4 5" key="1">
    <citation type="submission" date="2015-12" db="EMBL/GenBank/DDBJ databases">
        <title>Draft Genome Sequence of Olsenella scatoligenes SK9K4T; a Producer of 3-Methylindole- (skatole) and 4-Methylphenol- (p-cresol) Isolated from Pig Feces.</title>
        <authorList>
            <person name="Li X."/>
            <person name="Borg B."/>
            <person name="Canibe N."/>
        </authorList>
    </citation>
    <scope>NUCLEOTIDE SEQUENCE [LARGE SCALE GENOMIC DNA]</scope>
    <source>
        <strain evidence="4 5">SK9K4</strain>
    </source>
</reference>
<keyword evidence="2" id="KW-1133">Transmembrane helix</keyword>